<name>A0A1F5WQH7_9BACT</name>
<dbReference type="InterPro" id="IPR028098">
    <property type="entry name" value="Glyco_trans_4-like_N"/>
</dbReference>
<dbReference type="Gene3D" id="3.40.50.2000">
    <property type="entry name" value="Glycogen Phosphorylase B"/>
    <property type="match status" value="3"/>
</dbReference>
<comment type="caution">
    <text evidence="4">The sequence shown here is derived from an EMBL/GenBank/DDBJ whole genome shotgun (WGS) entry which is preliminary data.</text>
</comment>
<evidence type="ECO:0000256" key="1">
    <source>
        <dbReference type="ARBA" id="ARBA00022679"/>
    </source>
</evidence>
<evidence type="ECO:0008006" key="6">
    <source>
        <dbReference type="Google" id="ProtNLM"/>
    </source>
</evidence>
<dbReference type="EMBL" id="MFHT01000009">
    <property type="protein sequence ID" value="OGF77922.1"/>
    <property type="molecule type" value="Genomic_DNA"/>
</dbReference>
<dbReference type="Pfam" id="PF00534">
    <property type="entry name" value="Glycos_transf_1"/>
    <property type="match status" value="1"/>
</dbReference>
<sequence>MKILIATGSYPPDVGGPATYSALLIKEFPKRGVQAKILSFGWVRGYPKILRHFIYFLRVIKLGRDCDIIYAQDPVSVGLPAILASKLLGKKFVIKIVGDYAWEQGIQRFGVKELLDEFLDKKYGFAVEFLKKIERYVARNSNAVIVPSNYLAQVLGKWGVGLGKISVIYNTVFVPASPRNRAKENILFSAGRNVPWKGFAILLELNIPNAKIITGNFPKEEYEKFLSSCAIFLLNTGYEGFSHQILEAMSLGLPIITTNAGGNKEIVENEKNALVVEYNNKEAWTHAITRLLGDENLQKKLSEGARATAQKFLQKDMVGETIKVLENILHAK</sequence>
<dbReference type="Pfam" id="PF13439">
    <property type="entry name" value="Glyco_transf_4"/>
    <property type="match status" value="1"/>
</dbReference>
<evidence type="ECO:0000313" key="5">
    <source>
        <dbReference type="Proteomes" id="UP000177723"/>
    </source>
</evidence>
<keyword evidence="1" id="KW-0808">Transferase</keyword>
<dbReference type="GO" id="GO:0009103">
    <property type="term" value="P:lipopolysaccharide biosynthetic process"/>
    <property type="evidence" value="ECO:0007669"/>
    <property type="project" value="TreeGrafter"/>
</dbReference>
<gene>
    <name evidence="4" type="ORF">A3F23_04290</name>
</gene>
<accession>A0A1F5WQH7</accession>
<evidence type="ECO:0000313" key="4">
    <source>
        <dbReference type="EMBL" id="OGF77922.1"/>
    </source>
</evidence>
<dbReference type="Proteomes" id="UP000177723">
    <property type="component" value="Unassembled WGS sequence"/>
</dbReference>
<dbReference type="AlphaFoldDB" id="A0A1F5WQH7"/>
<feature type="domain" description="Glycosyl transferase family 1" evidence="2">
    <location>
        <begin position="203"/>
        <end position="307"/>
    </location>
</feature>
<dbReference type="CDD" id="cd03801">
    <property type="entry name" value="GT4_PimA-like"/>
    <property type="match status" value="1"/>
</dbReference>
<dbReference type="SUPFAM" id="SSF53756">
    <property type="entry name" value="UDP-Glycosyltransferase/glycogen phosphorylase"/>
    <property type="match status" value="1"/>
</dbReference>
<evidence type="ECO:0000259" key="2">
    <source>
        <dbReference type="Pfam" id="PF00534"/>
    </source>
</evidence>
<evidence type="ECO:0000259" key="3">
    <source>
        <dbReference type="Pfam" id="PF13439"/>
    </source>
</evidence>
<dbReference type="PANTHER" id="PTHR46401:SF2">
    <property type="entry name" value="GLYCOSYLTRANSFERASE WBBK-RELATED"/>
    <property type="match status" value="1"/>
</dbReference>
<reference evidence="4 5" key="1">
    <citation type="journal article" date="2016" name="Nat. Commun.">
        <title>Thousands of microbial genomes shed light on interconnected biogeochemical processes in an aquifer system.</title>
        <authorList>
            <person name="Anantharaman K."/>
            <person name="Brown C.T."/>
            <person name="Hug L.A."/>
            <person name="Sharon I."/>
            <person name="Castelle C.J."/>
            <person name="Probst A.J."/>
            <person name="Thomas B.C."/>
            <person name="Singh A."/>
            <person name="Wilkins M.J."/>
            <person name="Karaoz U."/>
            <person name="Brodie E.L."/>
            <person name="Williams K.H."/>
            <person name="Hubbard S.S."/>
            <person name="Banfield J.F."/>
        </authorList>
    </citation>
    <scope>NUCLEOTIDE SEQUENCE [LARGE SCALE GENOMIC DNA]</scope>
</reference>
<dbReference type="PANTHER" id="PTHR46401">
    <property type="entry name" value="GLYCOSYLTRANSFERASE WBBK-RELATED"/>
    <property type="match status" value="1"/>
</dbReference>
<dbReference type="InterPro" id="IPR001296">
    <property type="entry name" value="Glyco_trans_1"/>
</dbReference>
<feature type="domain" description="Glycosyltransferase subfamily 4-like N-terminal" evidence="3">
    <location>
        <begin position="15"/>
        <end position="172"/>
    </location>
</feature>
<proteinExistence type="predicted"/>
<dbReference type="GO" id="GO:0016757">
    <property type="term" value="F:glycosyltransferase activity"/>
    <property type="evidence" value="ECO:0007669"/>
    <property type="project" value="InterPro"/>
</dbReference>
<organism evidence="4 5">
    <name type="scientific">Candidatus Giovannonibacteria bacterium RIFCSPHIGHO2_12_FULL_43_15</name>
    <dbReference type="NCBI Taxonomy" id="1798341"/>
    <lineage>
        <taxon>Bacteria</taxon>
        <taxon>Candidatus Giovannoniibacteriota</taxon>
    </lineage>
</organism>
<protein>
    <recommendedName>
        <fullName evidence="6">Glycosyltransferase subfamily 4-like N-terminal domain-containing protein</fullName>
    </recommendedName>
</protein>